<evidence type="ECO:0000256" key="1">
    <source>
        <dbReference type="SAM" id="MobiDB-lite"/>
    </source>
</evidence>
<evidence type="ECO:0000313" key="2">
    <source>
        <dbReference type="EMBL" id="TDK49801.1"/>
    </source>
</evidence>
<organism evidence="2 3">
    <name type="scientific">Antarcticimicrobium luteum</name>
    <dbReference type="NCBI Taxonomy" id="2547397"/>
    <lineage>
        <taxon>Bacteria</taxon>
        <taxon>Pseudomonadati</taxon>
        <taxon>Pseudomonadota</taxon>
        <taxon>Alphaproteobacteria</taxon>
        <taxon>Rhodobacterales</taxon>
        <taxon>Paracoccaceae</taxon>
        <taxon>Antarcticimicrobium</taxon>
    </lineage>
</organism>
<evidence type="ECO:0000313" key="3">
    <source>
        <dbReference type="Proteomes" id="UP000295301"/>
    </source>
</evidence>
<accession>A0A4R5VCG6</accession>
<gene>
    <name evidence="2" type="ORF">E1832_07920</name>
</gene>
<dbReference type="Proteomes" id="UP000295301">
    <property type="component" value="Unassembled WGS sequence"/>
</dbReference>
<protein>
    <submittedName>
        <fullName evidence="2">Uncharacterized protein</fullName>
    </submittedName>
</protein>
<proteinExistence type="predicted"/>
<reference evidence="2 3" key="1">
    <citation type="submission" date="2019-03" db="EMBL/GenBank/DDBJ databases">
        <title>Ruegeria lutea sp. nov., a novel strain, isolated from marine sediment, the Masan Bay, South Korea.</title>
        <authorList>
            <person name="Kim J."/>
            <person name="Kim D.-Y."/>
            <person name="Lee S.-S."/>
        </authorList>
    </citation>
    <scope>NUCLEOTIDE SEQUENCE [LARGE SCALE GENOMIC DNA]</scope>
    <source>
        <strain evidence="2 3">318-1</strain>
    </source>
</reference>
<dbReference type="EMBL" id="SMUV01000060">
    <property type="protein sequence ID" value="TDK49801.1"/>
    <property type="molecule type" value="Genomic_DNA"/>
</dbReference>
<keyword evidence="3" id="KW-1185">Reference proteome</keyword>
<comment type="caution">
    <text evidence="2">The sequence shown here is derived from an EMBL/GenBank/DDBJ whole genome shotgun (WGS) entry which is preliminary data.</text>
</comment>
<dbReference type="AlphaFoldDB" id="A0A4R5VCG6"/>
<feature type="region of interest" description="Disordered" evidence="1">
    <location>
        <begin position="23"/>
        <end position="46"/>
    </location>
</feature>
<feature type="compositionally biased region" description="Polar residues" evidence="1">
    <location>
        <begin position="23"/>
        <end position="39"/>
    </location>
</feature>
<dbReference type="RefSeq" id="WP_133359205.1">
    <property type="nucleotide sequence ID" value="NZ_SMUV01000060.1"/>
</dbReference>
<dbReference type="OrthoDB" id="7281435at2"/>
<sequence>MSLEPNNFIIGDEDGSLARQLVESAQASQNSAGHSSFAVQNPEGDDREEIKRILEYREIATDGDSSTALGLLQKLTEDVRYKSGYFGFRLHFIQNALVDDVTAAISGPEWILE</sequence>
<name>A0A4R5VCG6_9RHOB</name>